<evidence type="ECO:0000256" key="3">
    <source>
        <dbReference type="ARBA" id="ARBA00022694"/>
    </source>
</evidence>
<dbReference type="NCBIfam" id="TIGR00420">
    <property type="entry name" value="trmU"/>
    <property type="match status" value="1"/>
</dbReference>
<dbReference type="AlphaFoldDB" id="A0A953JB61"/>
<keyword evidence="7" id="KW-1015">Disulfide bond</keyword>
<feature type="site" description="Interaction with tRNA" evidence="9">
    <location>
        <position position="331"/>
    </location>
</feature>
<feature type="domain" description="tRNA-specific 2-thiouridylase MnmA-like C-terminal" evidence="10">
    <location>
        <begin position="271"/>
        <end position="347"/>
    </location>
</feature>
<evidence type="ECO:0000256" key="6">
    <source>
        <dbReference type="ARBA" id="ARBA00022884"/>
    </source>
</evidence>
<dbReference type="InterPro" id="IPR046884">
    <property type="entry name" value="MnmA-like_central"/>
</dbReference>
<reference evidence="12" key="2">
    <citation type="submission" date="2021-08" db="EMBL/GenBank/DDBJ databases">
        <authorList>
            <person name="Dalcin Martins P."/>
        </authorList>
    </citation>
    <scope>NUCLEOTIDE SEQUENCE</scope>
    <source>
        <strain evidence="12">MAG_39</strain>
    </source>
</reference>
<protein>
    <recommendedName>
        <fullName evidence="9">tRNA-specific 2-thiouridylase MnmA</fullName>
        <ecNumber evidence="9">2.8.1.13</ecNumber>
    </recommendedName>
</protein>
<feature type="binding site" evidence="9">
    <location>
        <begin position="7"/>
        <end position="14"/>
    </location>
    <ligand>
        <name>ATP</name>
        <dbReference type="ChEBI" id="CHEBI:30616"/>
    </ligand>
</feature>
<dbReference type="SUPFAM" id="SSF52402">
    <property type="entry name" value="Adenine nucleotide alpha hydrolases-like"/>
    <property type="match status" value="1"/>
</dbReference>
<keyword evidence="9" id="KW-0963">Cytoplasm</keyword>
<evidence type="ECO:0000313" key="13">
    <source>
        <dbReference type="Proteomes" id="UP000705867"/>
    </source>
</evidence>
<evidence type="ECO:0000256" key="2">
    <source>
        <dbReference type="ARBA" id="ARBA00022679"/>
    </source>
</evidence>
<dbReference type="InterPro" id="IPR014729">
    <property type="entry name" value="Rossmann-like_a/b/a_fold"/>
</dbReference>
<organism evidence="12 13">
    <name type="scientific">Candidatus Nitrobium versatile</name>
    <dbReference type="NCBI Taxonomy" id="2884831"/>
    <lineage>
        <taxon>Bacteria</taxon>
        <taxon>Pseudomonadati</taxon>
        <taxon>Nitrospirota</taxon>
        <taxon>Nitrospiria</taxon>
        <taxon>Nitrospirales</taxon>
        <taxon>Nitrospiraceae</taxon>
        <taxon>Candidatus Nitrobium</taxon>
    </lineage>
</organism>
<dbReference type="EC" id="2.8.1.13" evidence="9"/>
<keyword evidence="6 9" id="KW-0694">RNA-binding</keyword>
<evidence type="ECO:0000256" key="8">
    <source>
        <dbReference type="ARBA" id="ARBA00051542"/>
    </source>
</evidence>
<feature type="region of interest" description="Interaction with tRNA" evidence="9">
    <location>
        <begin position="142"/>
        <end position="144"/>
    </location>
</feature>
<dbReference type="Pfam" id="PF20258">
    <property type="entry name" value="tRNA_Me_trans_C"/>
    <property type="match status" value="1"/>
</dbReference>
<feature type="binding site" evidence="9">
    <location>
        <position position="124"/>
    </location>
    <ligand>
        <name>ATP</name>
        <dbReference type="ChEBI" id="CHEBI:30616"/>
    </ligand>
</feature>
<feature type="domain" description="tRNA-specific 2-thiouridylase MnmA-like central" evidence="11">
    <location>
        <begin position="202"/>
        <end position="263"/>
    </location>
</feature>
<dbReference type="GO" id="GO:0002143">
    <property type="term" value="P:tRNA wobble position uridine thiolation"/>
    <property type="evidence" value="ECO:0007669"/>
    <property type="project" value="TreeGrafter"/>
</dbReference>
<feature type="binding site" evidence="9">
    <location>
        <position position="33"/>
    </location>
    <ligand>
        <name>ATP</name>
        <dbReference type="ChEBI" id="CHEBI:30616"/>
    </ligand>
</feature>
<evidence type="ECO:0000256" key="9">
    <source>
        <dbReference type="HAMAP-Rule" id="MF_00144"/>
    </source>
</evidence>
<accession>A0A953JB61</accession>
<evidence type="ECO:0000259" key="11">
    <source>
        <dbReference type="Pfam" id="PF20259"/>
    </source>
</evidence>
<comment type="similarity">
    <text evidence="9">Belongs to the MnmA/TRMU family.</text>
</comment>
<dbReference type="Pfam" id="PF03054">
    <property type="entry name" value="tRNA_Me_trans"/>
    <property type="match status" value="1"/>
</dbReference>
<proteinExistence type="inferred from homology"/>
<evidence type="ECO:0000259" key="10">
    <source>
        <dbReference type="Pfam" id="PF20258"/>
    </source>
</evidence>
<comment type="caution">
    <text evidence="12">The sequence shown here is derived from an EMBL/GenBank/DDBJ whole genome shotgun (WGS) entry which is preliminary data.</text>
</comment>
<comment type="caution">
    <text evidence="9">Lacks conserved residue(s) required for the propagation of feature annotation.</text>
</comment>
<keyword evidence="2 9" id="KW-0808">Transferase</keyword>
<dbReference type="Pfam" id="PF20259">
    <property type="entry name" value="tRNA_Me_trans_M"/>
    <property type="match status" value="1"/>
</dbReference>
<dbReference type="Gene3D" id="2.40.30.10">
    <property type="entry name" value="Translation factors"/>
    <property type="match status" value="1"/>
</dbReference>
<evidence type="ECO:0000256" key="4">
    <source>
        <dbReference type="ARBA" id="ARBA00022741"/>
    </source>
</evidence>
<dbReference type="Proteomes" id="UP000705867">
    <property type="component" value="Unassembled WGS sequence"/>
</dbReference>
<feature type="active site" description="Nucleophile" evidence="9">
    <location>
        <position position="100"/>
    </location>
</feature>
<keyword evidence="5 9" id="KW-0067">ATP-binding</keyword>
<evidence type="ECO:0000256" key="1">
    <source>
        <dbReference type="ARBA" id="ARBA00022555"/>
    </source>
</evidence>
<name>A0A953JB61_9BACT</name>
<dbReference type="PANTHER" id="PTHR11933:SF5">
    <property type="entry name" value="MITOCHONDRIAL TRNA-SPECIFIC 2-THIOURIDYLASE 1"/>
    <property type="match status" value="1"/>
</dbReference>
<dbReference type="InterPro" id="IPR046885">
    <property type="entry name" value="MnmA-like_C"/>
</dbReference>
<keyword evidence="3 9" id="KW-0819">tRNA processing</keyword>
<dbReference type="EMBL" id="JAIOIV010000033">
    <property type="protein sequence ID" value="MBZ0155455.1"/>
    <property type="molecule type" value="Genomic_DNA"/>
</dbReference>
<dbReference type="HAMAP" id="MF_00144">
    <property type="entry name" value="tRNA_thiouridyl_MnmA"/>
    <property type="match status" value="1"/>
</dbReference>
<dbReference type="InterPro" id="IPR023382">
    <property type="entry name" value="MnmA-like_central_sf"/>
</dbReference>
<feature type="site" description="Interaction with tRNA" evidence="9">
    <location>
        <position position="125"/>
    </location>
</feature>
<dbReference type="CDD" id="cd01998">
    <property type="entry name" value="MnmA_TRMU-like"/>
    <property type="match status" value="1"/>
</dbReference>
<dbReference type="NCBIfam" id="NF001138">
    <property type="entry name" value="PRK00143.1"/>
    <property type="match status" value="1"/>
</dbReference>
<dbReference type="FunFam" id="2.30.30.280:FF:000001">
    <property type="entry name" value="tRNA-specific 2-thiouridylase MnmA"/>
    <property type="match status" value="1"/>
</dbReference>
<comment type="subcellular location">
    <subcellularLocation>
        <location evidence="9">Cytoplasm</location>
    </subcellularLocation>
</comment>
<dbReference type="Gene3D" id="2.30.30.280">
    <property type="entry name" value="Adenine nucleotide alpha hydrolases-like domains"/>
    <property type="match status" value="1"/>
</dbReference>
<evidence type="ECO:0000313" key="12">
    <source>
        <dbReference type="EMBL" id="MBZ0155455.1"/>
    </source>
</evidence>
<keyword evidence="4 9" id="KW-0547">Nucleotide-binding</keyword>
<dbReference type="GO" id="GO:0005737">
    <property type="term" value="C:cytoplasm"/>
    <property type="evidence" value="ECO:0007669"/>
    <property type="project" value="UniProtKB-SubCell"/>
</dbReference>
<dbReference type="InterPro" id="IPR004506">
    <property type="entry name" value="MnmA-like"/>
</dbReference>
<comment type="function">
    <text evidence="9">Catalyzes the 2-thiolation of uridine at the wobble position (U34) of tRNA, leading to the formation of s(2)U34.</text>
</comment>
<dbReference type="PANTHER" id="PTHR11933">
    <property type="entry name" value="TRNA 5-METHYLAMINOMETHYL-2-THIOURIDYLATE -METHYLTRANSFERASE"/>
    <property type="match status" value="1"/>
</dbReference>
<sequence>MKKVIVGMSGGVDSSVTAYLLREQGYEVEGVSFILYEARMKSTFSGCCSLASIDDARRTAGHMGVRHSAVDLREEFMEKVIEPFIAAYARGSTPNPCILCNKYIKFPHLLQIAHDRGADCIATGHYAKVEGALLRKGADARKDQSYVLYVLSREERERLVLPLGDKRKDEVREIARSLGLPAANRPESQEICFVEDNNYSRFMEGLTEGGEGEMIDSVTGKVLGRHRGIHLYTVGQRKRLGIATGEPRYVVEIDPSTCAVYIGPKVAALMRTFEVAEVNWLVEGAGVQERREVSVKVRSTMRDEPAVIERIGGDRVRVTFDEPQWAPAPGQSAVFYEGDTVLGGGIIDRNR</sequence>
<dbReference type="GO" id="GO:0103016">
    <property type="term" value="F:tRNA-uridine 2-sulfurtransferase activity"/>
    <property type="evidence" value="ECO:0007669"/>
    <property type="project" value="UniProtKB-EC"/>
</dbReference>
<comment type="catalytic activity">
    <reaction evidence="8 9">
        <text>S-sulfanyl-L-cysteinyl-[protein] + uridine(34) in tRNA + AH2 + ATP = 2-thiouridine(34) in tRNA + L-cysteinyl-[protein] + A + AMP + diphosphate + H(+)</text>
        <dbReference type="Rhea" id="RHEA:47032"/>
        <dbReference type="Rhea" id="RHEA-COMP:10131"/>
        <dbReference type="Rhea" id="RHEA-COMP:11726"/>
        <dbReference type="Rhea" id="RHEA-COMP:11727"/>
        <dbReference type="Rhea" id="RHEA-COMP:11728"/>
        <dbReference type="ChEBI" id="CHEBI:13193"/>
        <dbReference type="ChEBI" id="CHEBI:15378"/>
        <dbReference type="ChEBI" id="CHEBI:17499"/>
        <dbReference type="ChEBI" id="CHEBI:29950"/>
        <dbReference type="ChEBI" id="CHEBI:30616"/>
        <dbReference type="ChEBI" id="CHEBI:33019"/>
        <dbReference type="ChEBI" id="CHEBI:61963"/>
        <dbReference type="ChEBI" id="CHEBI:65315"/>
        <dbReference type="ChEBI" id="CHEBI:87170"/>
        <dbReference type="ChEBI" id="CHEBI:456215"/>
        <dbReference type="EC" id="2.8.1.13"/>
    </reaction>
</comment>
<feature type="active site" description="Cysteine persulfide intermediate" evidence="9">
    <location>
        <position position="192"/>
    </location>
</feature>
<dbReference type="GO" id="GO:0005524">
    <property type="term" value="F:ATP binding"/>
    <property type="evidence" value="ECO:0007669"/>
    <property type="project" value="UniProtKB-KW"/>
</dbReference>
<evidence type="ECO:0000256" key="5">
    <source>
        <dbReference type="ARBA" id="ARBA00022840"/>
    </source>
</evidence>
<keyword evidence="1 9" id="KW-0820">tRNA-binding</keyword>
<gene>
    <name evidence="9 12" type="primary">mnmA</name>
    <name evidence="12" type="ORF">K8I29_04465</name>
</gene>
<evidence type="ECO:0000256" key="7">
    <source>
        <dbReference type="ARBA" id="ARBA00023157"/>
    </source>
</evidence>
<dbReference type="GO" id="GO:0000049">
    <property type="term" value="F:tRNA binding"/>
    <property type="evidence" value="ECO:0007669"/>
    <property type="project" value="UniProtKB-KW"/>
</dbReference>
<reference evidence="12" key="1">
    <citation type="journal article" date="2021" name="bioRxiv">
        <title>Unraveling nitrogen, sulfur and carbon metabolic pathways and microbial community transcriptional responses to substrate deprivation and toxicity stresses in a bioreactor mimicking anoxic brackish coastal sediment conditions.</title>
        <authorList>
            <person name="Martins P.D."/>
            <person name="Echeveste M.J."/>
            <person name="Arshad A."/>
            <person name="Kurth J."/>
            <person name="Ouboter H."/>
            <person name="Jetten M.S.M."/>
            <person name="Welte C.U."/>
        </authorList>
    </citation>
    <scope>NUCLEOTIDE SEQUENCE</scope>
    <source>
        <strain evidence="12">MAG_39</strain>
    </source>
</reference>
<dbReference type="Gene3D" id="3.40.50.620">
    <property type="entry name" value="HUPs"/>
    <property type="match status" value="1"/>
</dbReference>